<dbReference type="EMBL" id="PP551948">
    <property type="protein sequence ID" value="XAI98146.1"/>
    <property type="molecule type" value="Genomic_DNA"/>
</dbReference>
<evidence type="ECO:0000313" key="2">
    <source>
        <dbReference type="Proteomes" id="UP001447006"/>
    </source>
</evidence>
<organism evidence="1 2">
    <name type="scientific">Pseudomonas phage UNO-G1W1</name>
    <dbReference type="NCBI Taxonomy" id="3136609"/>
    <lineage>
        <taxon>Viruses</taxon>
        <taxon>Duplodnaviria</taxon>
        <taxon>Heunggongvirae</taxon>
        <taxon>Uroviricota</taxon>
        <taxon>Caudoviricetes</taxon>
        <taxon>Vandenendeviridae</taxon>
        <taxon>Gorskivirinae</taxon>
        <taxon>Omahavirus</taxon>
        <taxon>Omahavirus UNOG1W1</taxon>
    </lineage>
</organism>
<sequence>MCNGQLDGANKTHVLDQLNEGTATVTDIIQNEVLLVRVNLKHRHHASDLASSQFTGLVEANNSLGTYTFGEVFTLLHRTHIRGNDSPVVPVTFDTLEGVILVNDIASVHSSHQNRAVRVYNGHRGVVLCVDKGSYHLDAQSLSSVAYAVLTGIREVWDQEVDACQWVYTSNGISCEEHRHQVITVLNLGNQINVTHFTKYAIFPVQRTRVDIHTNFTTRKLHRGNGHTLGTLTIQAVKQLLVKFSHFVSSVCVCGATIRDSSPFVNRYFQRLPINVDNVVTFFDQATLEQVMSDSLSGWVKVTIPPQLKAPFRAVMLVVWFAIQPLLRITCEPRSKGHTHFIMVDNLWYCLTLIFPNVIWIRMHRQILTPARLAAILLLEAVRPTIGFSYQLVPV</sequence>
<name>A0AAX4QMV7_9CAUD</name>
<proteinExistence type="predicted"/>
<gene>
    <name evidence="1" type="ORF">ISREJYDI_CDS0152</name>
</gene>
<evidence type="ECO:0000313" key="1">
    <source>
        <dbReference type="EMBL" id="XAI98146.1"/>
    </source>
</evidence>
<reference evidence="1 2" key="1">
    <citation type="submission" date="2024-03" db="EMBL/GenBank/DDBJ databases">
        <title>Complete Genome Sequence of a Pseudomonas fluorescens Bacteriophage UNO-G1W1 isolated from freshwater ice in Nebraska.</title>
        <authorList>
            <person name="Neville A.J."/>
            <person name="Schulze T.T."/>
            <person name="Davis P.H."/>
        </authorList>
    </citation>
    <scope>NUCLEOTIDE SEQUENCE [LARGE SCALE GENOMIC DNA]</scope>
</reference>
<dbReference type="Proteomes" id="UP001447006">
    <property type="component" value="Segment"/>
</dbReference>
<protein>
    <submittedName>
        <fullName evidence="1">Uncharacterized protein</fullName>
    </submittedName>
</protein>
<keyword evidence="2" id="KW-1185">Reference proteome</keyword>
<accession>A0AAX4QMV7</accession>